<evidence type="ECO:0000313" key="2">
    <source>
        <dbReference type="Proteomes" id="UP000299102"/>
    </source>
</evidence>
<proteinExistence type="predicted"/>
<name>A0A4C1SCE7_EUMVA</name>
<sequence>MPSLAVRTATVVYPQTGAVCGPRRKLAPLAVTACVEAETGCQVDSRGDTRSLSLLDRGGEGFASFARDVGADNGSMSISGWSRATFAFERFLALVYFTLYEGK</sequence>
<protein>
    <submittedName>
        <fullName evidence="1">Uncharacterized protein</fullName>
    </submittedName>
</protein>
<dbReference type="Proteomes" id="UP000299102">
    <property type="component" value="Unassembled WGS sequence"/>
</dbReference>
<gene>
    <name evidence="1" type="ORF">EVAR_85050_1</name>
</gene>
<reference evidence="1 2" key="1">
    <citation type="journal article" date="2019" name="Commun. Biol.">
        <title>The bagworm genome reveals a unique fibroin gene that provides high tensile strength.</title>
        <authorList>
            <person name="Kono N."/>
            <person name="Nakamura H."/>
            <person name="Ohtoshi R."/>
            <person name="Tomita M."/>
            <person name="Numata K."/>
            <person name="Arakawa K."/>
        </authorList>
    </citation>
    <scope>NUCLEOTIDE SEQUENCE [LARGE SCALE GENOMIC DNA]</scope>
</reference>
<dbReference type="AlphaFoldDB" id="A0A4C1SCE7"/>
<organism evidence="1 2">
    <name type="scientific">Eumeta variegata</name>
    <name type="common">Bagworm moth</name>
    <name type="synonym">Eumeta japonica</name>
    <dbReference type="NCBI Taxonomy" id="151549"/>
    <lineage>
        <taxon>Eukaryota</taxon>
        <taxon>Metazoa</taxon>
        <taxon>Ecdysozoa</taxon>
        <taxon>Arthropoda</taxon>
        <taxon>Hexapoda</taxon>
        <taxon>Insecta</taxon>
        <taxon>Pterygota</taxon>
        <taxon>Neoptera</taxon>
        <taxon>Endopterygota</taxon>
        <taxon>Lepidoptera</taxon>
        <taxon>Glossata</taxon>
        <taxon>Ditrysia</taxon>
        <taxon>Tineoidea</taxon>
        <taxon>Psychidae</taxon>
        <taxon>Oiketicinae</taxon>
        <taxon>Eumeta</taxon>
    </lineage>
</organism>
<dbReference type="EMBL" id="BGZK01006453">
    <property type="protein sequence ID" value="GBO98867.1"/>
    <property type="molecule type" value="Genomic_DNA"/>
</dbReference>
<accession>A0A4C1SCE7</accession>
<keyword evidence="2" id="KW-1185">Reference proteome</keyword>
<comment type="caution">
    <text evidence="1">The sequence shown here is derived from an EMBL/GenBank/DDBJ whole genome shotgun (WGS) entry which is preliminary data.</text>
</comment>
<evidence type="ECO:0000313" key="1">
    <source>
        <dbReference type="EMBL" id="GBO98867.1"/>
    </source>
</evidence>